<dbReference type="PANTHER" id="PTHR46563:SF4">
    <property type="entry name" value="ASPARTYL_ASPARAGINYL BETA-HYDROXYLASE ISOFORM X1"/>
    <property type="match status" value="1"/>
</dbReference>
<feature type="compositionally biased region" description="Acidic residues" evidence="1">
    <location>
        <begin position="677"/>
        <end position="692"/>
    </location>
</feature>
<feature type="compositionally biased region" description="Basic and acidic residues" evidence="1">
    <location>
        <begin position="793"/>
        <end position="814"/>
    </location>
</feature>
<dbReference type="EMBL" id="UIVS01000001">
    <property type="protein sequence ID" value="SVP89871.1"/>
    <property type="molecule type" value="Genomic_DNA"/>
</dbReference>
<dbReference type="PANTHER" id="PTHR46563">
    <property type="entry name" value="RING-TYPE DOMAIN-CONTAINING PROTEIN"/>
    <property type="match status" value="1"/>
</dbReference>
<feature type="compositionally biased region" description="Basic and acidic residues" evidence="1">
    <location>
        <begin position="1005"/>
        <end position="1017"/>
    </location>
</feature>
<feature type="compositionally biased region" description="Acidic residues" evidence="1">
    <location>
        <begin position="954"/>
        <end position="975"/>
    </location>
</feature>
<protein>
    <submittedName>
        <fullName evidence="4">Uncharacterized protein</fullName>
    </submittedName>
</protein>
<feature type="signal peptide" evidence="2">
    <location>
        <begin position="1"/>
        <end position="26"/>
    </location>
</feature>
<feature type="compositionally biased region" description="Basic and acidic residues" evidence="1">
    <location>
        <begin position="160"/>
        <end position="189"/>
    </location>
</feature>
<feature type="compositionally biased region" description="Polar residues" evidence="1">
    <location>
        <begin position="747"/>
        <end position="758"/>
    </location>
</feature>
<name>A0A3B0N157_THEAN</name>
<feature type="region of interest" description="Disordered" evidence="1">
    <location>
        <begin position="150"/>
        <end position="297"/>
    </location>
</feature>
<keyword evidence="2" id="KW-0732">Signal</keyword>
<reference evidence="4" key="1">
    <citation type="submission" date="2018-07" db="EMBL/GenBank/DDBJ databases">
        <authorList>
            <person name="Quirk P.G."/>
            <person name="Krulwich T.A."/>
        </authorList>
    </citation>
    <scope>NUCLEOTIDE SEQUENCE</scope>
    <source>
        <strain evidence="4">Anand</strain>
    </source>
</reference>
<feature type="compositionally biased region" description="Basic and acidic residues" evidence="1">
    <location>
        <begin position="833"/>
        <end position="850"/>
    </location>
</feature>
<evidence type="ECO:0000313" key="3">
    <source>
        <dbReference type="EMBL" id="SVP88719.1"/>
    </source>
</evidence>
<feature type="compositionally biased region" description="Polar residues" evidence="1">
    <location>
        <begin position="150"/>
        <end position="159"/>
    </location>
</feature>
<feature type="compositionally biased region" description="Polar residues" evidence="1">
    <location>
        <begin position="818"/>
        <end position="828"/>
    </location>
</feature>
<evidence type="ECO:0000256" key="1">
    <source>
        <dbReference type="SAM" id="MobiDB-lite"/>
    </source>
</evidence>
<feature type="compositionally biased region" description="Basic and acidic residues" evidence="1">
    <location>
        <begin position="860"/>
        <end position="872"/>
    </location>
</feature>
<accession>A0A3B0N157</accession>
<gene>
    <name evidence="3" type="ORF">TAT_000057400</name>
    <name evidence="4" type="ORF">TAV_000057200</name>
</gene>
<dbReference type="AlphaFoldDB" id="A0A3B0N157"/>
<dbReference type="VEuPathDB" id="PiroplasmaDB:TA20215"/>
<feature type="compositionally biased region" description="Basic and acidic residues" evidence="1">
    <location>
        <begin position="215"/>
        <end position="225"/>
    </location>
</feature>
<feature type="compositionally biased region" description="Polar residues" evidence="1">
    <location>
        <begin position="779"/>
        <end position="791"/>
    </location>
</feature>
<feature type="region of interest" description="Disordered" evidence="1">
    <location>
        <begin position="673"/>
        <end position="693"/>
    </location>
</feature>
<feature type="compositionally biased region" description="Acidic residues" evidence="1">
    <location>
        <begin position="988"/>
        <end position="1004"/>
    </location>
</feature>
<feature type="compositionally biased region" description="Acidic residues" evidence="1">
    <location>
        <begin position="904"/>
        <end position="917"/>
    </location>
</feature>
<feature type="compositionally biased region" description="Basic and acidic residues" evidence="1">
    <location>
        <begin position="258"/>
        <end position="297"/>
    </location>
</feature>
<evidence type="ECO:0000313" key="4">
    <source>
        <dbReference type="EMBL" id="SVP89871.1"/>
    </source>
</evidence>
<feature type="compositionally biased region" description="Basic residues" evidence="1">
    <location>
        <begin position="226"/>
        <end position="257"/>
    </location>
</feature>
<feature type="region of interest" description="Disordered" evidence="1">
    <location>
        <begin position="706"/>
        <end position="1022"/>
    </location>
</feature>
<feature type="compositionally biased region" description="Basic and acidic residues" evidence="1">
    <location>
        <begin position="918"/>
        <end position="929"/>
    </location>
</feature>
<evidence type="ECO:0000256" key="2">
    <source>
        <dbReference type="SAM" id="SignalP"/>
    </source>
</evidence>
<feature type="compositionally biased region" description="Basic and acidic residues" evidence="1">
    <location>
        <begin position="944"/>
        <end position="953"/>
    </location>
</feature>
<dbReference type="EMBL" id="UIVT01000001">
    <property type="protein sequence ID" value="SVP88719.1"/>
    <property type="molecule type" value="Genomic_DNA"/>
</dbReference>
<organism evidence="4">
    <name type="scientific">Theileria annulata</name>
    <dbReference type="NCBI Taxonomy" id="5874"/>
    <lineage>
        <taxon>Eukaryota</taxon>
        <taxon>Sar</taxon>
        <taxon>Alveolata</taxon>
        <taxon>Apicomplexa</taxon>
        <taxon>Aconoidasida</taxon>
        <taxon>Piroplasmida</taxon>
        <taxon>Theileriidae</taxon>
        <taxon>Theileria</taxon>
    </lineage>
</organism>
<sequence length="1085" mass="128180">MAKKFTSMNKIHALLFFVLATVQVKGFGLHKFIPGSLLENPIDPEVRCGPWGYWTPCNHNNNKSRVRACRYRRGEAPHYPNRGDLSESEWQIYEQYFRIFGQKDTEEYVHMPDIQSVSCQYGENVTPSQGGGNNSGEIPRLKIDFTTFDQDQSESQKNFDNGRHDSSDNFKIEHEVQEIDRIKEVDSHKSPNKSVRLPDDPPVDSADVNLSPNKQETEKQRDLKRQGKGRKKEGKGRKREGKGRKREGKVRKRRSKDRKNEEGGISAEEREQRRQRREERERKKQERLRKQEQERLEQERIEKERLEKEKLEKERLDIEEKIRFAQEVQKRLAREETERLKKERLEQERLEKERVEKERLRKLEEQRLEQERLRKLEEERLEQAGIEEEQKRLEQERLAIEEQERLEKERIRKEEERLEQERLEKERLAEQERLDIEEKIRFAREVQKRLAREETERLKKERLEQERLEKERLEKERLEKERLERERLEEERKKQEQQRIEQERLEKERLEQEHLEKERMEKEKIAKLEQERLEEKERIRREEQARLEQERLEQERLAIEEQERLEKERIRKEEERLEQERLEKERLAEQERLDIEEKIRFAREVQKRLAREETERLKKERLEQERLEKERVEKERLRKLEEQRLEKERLSGINVGNKRSGDYDIPAFVPSISADEFSVDGEEEDDDYEDELPLIPASIDRIKSGISQSDVEIKPPFSGHNFPEGGLSPINPSESSTEFEIPAEHSVSVSDYQKSMNKSDFPDSKLNLPDPRSDLKVPDSSTHPTTGNNVGENDVKDVKSEEVSGSFKEPESKHIKSTTRLSEVSKVSNVLPIEKHEPESEDKIFNESMKEVGPGVDLGSKSHSDTDELKLPEEEETPTNDTDEHKLPEEEMATNDTDEHKLPEEEETATNDTDDEGSEKRIGKLESKESSSQIYPHEVATQIPERKSIKQEHFEDEESIDDESDVSTEHDDEETNFNNPKPEREPEPEPEPEPNPELESEEEFDNMKKDEDSEGKFSRGAKIAGGVIGALIAIGAAGTGYHFKTKGRVEGGEIDEIDFDYTEAGDSDEVETAVLITEDVWENEV</sequence>
<feature type="chain" id="PRO_5036076056" evidence="2">
    <location>
        <begin position="27"/>
        <end position="1085"/>
    </location>
</feature>
<proteinExistence type="predicted"/>